<dbReference type="GO" id="GO:0019262">
    <property type="term" value="P:N-acetylneuraminate catabolic process"/>
    <property type="evidence" value="ECO:0007669"/>
    <property type="project" value="TreeGrafter"/>
</dbReference>
<dbReference type="SMART" id="SM01130">
    <property type="entry name" value="DHDPS"/>
    <property type="match status" value="1"/>
</dbReference>
<dbReference type="GO" id="GO:0008747">
    <property type="term" value="F:N-acetylneuraminate lyase activity"/>
    <property type="evidence" value="ECO:0007669"/>
    <property type="project" value="TreeGrafter"/>
</dbReference>
<comment type="similarity">
    <text evidence="2">Belongs to the DapA family.</text>
</comment>
<organism evidence="3 4">
    <name type="scientific">Arthrospiribacter ruber</name>
    <dbReference type="NCBI Taxonomy" id="2487934"/>
    <lineage>
        <taxon>Bacteria</taxon>
        <taxon>Pseudomonadati</taxon>
        <taxon>Bacteroidota</taxon>
        <taxon>Cytophagia</taxon>
        <taxon>Cytophagales</taxon>
        <taxon>Cyclobacteriaceae</taxon>
        <taxon>Arthrospiribacter</taxon>
    </lineage>
</organism>
<dbReference type="Proteomes" id="UP000727490">
    <property type="component" value="Unassembled WGS sequence"/>
</dbReference>
<evidence type="ECO:0000313" key="4">
    <source>
        <dbReference type="Proteomes" id="UP000727490"/>
    </source>
</evidence>
<evidence type="ECO:0000313" key="3">
    <source>
        <dbReference type="EMBL" id="MBW3468997.1"/>
    </source>
</evidence>
<gene>
    <name evidence="3" type="ORF">EGN73_14440</name>
</gene>
<evidence type="ECO:0000256" key="2">
    <source>
        <dbReference type="PIRNR" id="PIRNR001365"/>
    </source>
</evidence>
<dbReference type="RefSeq" id="WP_219291219.1">
    <property type="nucleotide sequence ID" value="NZ_RPHB01000006.1"/>
</dbReference>
<name>A0A951IZ01_9BACT</name>
<keyword evidence="1 2" id="KW-0456">Lyase</keyword>
<dbReference type="InterPro" id="IPR020625">
    <property type="entry name" value="Schiff_base-form_aldolases_AS"/>
</dbReference>
<sequence length="316" mass="34653">MGEYEINKVEMSGNLKGIIPPTVTPLLSNGELDKKATERLTKHLLDGGVHGFFILGTTGEISSLKPSIKKELISLTCRLVDRAVPVIVGITHTALDSSLKFAKVAKENGADYVVAAPPFFFPLDQQDLLAYYKRLADLSPLPLFLYNFPAMTKCSIEPDTVEELSKHDNIVGIKDSSGNGVYFQNLLSIKRANPEFKVFVGPEELLVQSVYSGADGAVAGGANIFPSLYVKLYEAVIAGDKEKINRIQPIIMEISRKIYACSGKSSSYLSGIKESLYYLGICESNICLPMLSVDNATKEQIRHNLEKIIFKIKTLG</sequence>
<dbReference type="AlphaFoldDB" id="A0A951IZ01"/>
<dbReference type="GO" id="GO:0005829">
    <property type="term" value="C:cytosol"/>
    <property type="evidence" value="ECO:0007669"/>
    <property type="project" value="TreeGrafter"/>
</dbReference>
<dbReference type="CDD" id="cd00408">
    <property type="entry name" value="DHDPS-like"/>
    <property type="match status" value="1"/>
</dbReference>
<reference evidence="3 4" key="1">
    <citation type="journal article" date="2020" name="Syst. Appl. Microbiol.">
        <title>Arthrospiribacter ruber gen. nov., sp. nov., a novel bacterium isolated from Arthrospira cultures.</title>
        <authorList>
            <person name="Waleron M."/>
            <person name="Misztak A."/>
            <person name="Waleron M.M."/>
            <person name="Furmaniak M."/>
            <person name="Mrozik A."/>
            <person name="Waleron K."/>
        </authorList>
    </citation>
    <scope>NUCLEOTIDE SEQUENCE [LARGE SCALE GENOMIC DNA]</scope>
    <source>
        <strain evidence="3 4">DPMB0001</strain>
    </source>
</reference>
<evidence type="ECO:0000256" key="1">
    <source>
        <dbReference type="ARBA" id="ARBA00023239"/>
    </source>
</evidence>
<proteinExistence type="inferred from homology"/>
<dbReference type="EMBL" id="RPHB01000006">
    <property type="protein sequence ID" value="MBW3468997.1"/>
    <property type="molecule type" value="Genomic_DNA"/>
</dbReference>
<dbReference type="Pfam" id="PF00701">
    <property type="entry name" value="DHDPS"/>
    <property type="match status" value="1"/>
</dbReference>
<comment type="caution">
    <text evidence="3">The sequence shown here is derived from an EMBL/GenBank/DDBJ whole genome shotgun (WGS) entry which is preliminary data.</text>
</comment>
<dbReference type="InterPro" id="IPR002220">
    <property type="entry name" value="DapA-like"/>
</dbReference>
<dbReference type="PIRSF" id="PIRSF001365">
    <property type="entry name" value="DHDPS"/>
    <property type="match status" value="1"/>
</dbReference>
<accession>A0A951IZ01</accession>
<keyword evidence="4" id="KW-1185">Reference proteome</keyword>
<dbReference type="PANTHER" id="PTHR42849">
    <property type="entry name" value="N-ACETYLNEURAMINATE LYASE"/>
    <property type="match status" value="1"/>
</dbReference>
<dbReference type="PROSITE" id="PS00666">
    <property type="entry name" value="DHDPS_2"/>
    <property type="match status" value="1"/>
</dbReference>
<protein>
    <submittedName>
        <fullName evidence="3">Dihydrodipicolinate synthase family protein</fullName>
    </submittedName>
</protein>
<dbReference type="PANTHER" id="PTHR42849:SF1">
    <property type="entry name" value="N-ACETYLNEURAMINATE LYASE"/>
    <property type="match status" value="1"/>
</dbReference>